<evidence type="ECO:0000256" key="2">
    <source>
        <dbReference type="SAM" id="Phobius"/>
    </source>
</evidence>
<dbReference type="AlphaFoldDB" id="A0A0B2V9K4"/>
<feature type="transmembrane region" description="Helical" evidence="2">
    <location>
        <begin position="90"/>
        <end position="109"/>
    </location>
</feature>
<feature type="transmembrane region" description="Helical" evidence="2">
    <location>
        <begin position="49"/>
        <end position="70"/>
    </location>
</feature>
<dbReference type="Pfam" id="PF03125">
    <property type="entry name" value="Sre"/>
    <property type="match status" value="1"/>
</dbReference>
<keyword evidence="2" id="KW-1133">Transmembrane helix</keyword>
<dbReference type="GO" id="GO:0007606">
    <property type="term" value="P:sensory perception of chemical stimulus"/>
    <property type="evidence" value="ECO:0007669"/>
    <property type="project" value="InterPro"/>
</dbReference>
<dbReference type="InterPro" id="IPR052854">
    <property type="entry name" value="Serpentine_rcpt_epsilon"/>
</dbReference>
<keyword evidence="4" id="KW-1185">Reference proteome</keyword>
<sequence length="326" mass="36742">MVDESLSSVPGAVALYMIEVAIFLLTLPLNVLLIAMLTKMSTIRPDLKVLMLSFPCSFCMIIIARCVLIANRLIGQSSGIEFYIIYDSAVVYFSIGFIGVSIECLVATLSFRDLKIPFLLGLSIVSFQVVLSVAVDAWKSYFGLDYISFNIIVTTCNVLSLGAFPILWTVNKKCYLSSQRNRHLHTLADRYHIKENLHNIHSLIYLALTNAIVTFSTSALMFYLNFGLNAFNEDQRTLWSRYIIHAFHILIALYTLAFPLIAFYTNSNLYKKLPGWHSKSENRVGVLKSTHGNQMVMNAKLETDAYFNILQSSWALGLIKKKSTNS</sequence>
<organism evidence="3 4">
    <name type="scientific">Toxocara canis</name>
    <name type="common">Canine roundworm</name>
    <dbReference type="NCBI Taxonomy" id="6265"/>
    <lineage>
        <taxon>Eukaryota</taxon>
        <taxon>Metazoa</taxon>
        <taxon>Ecdysozoa</taxon>
        <taxon>Nematoda</taxon>
        <taxon>Chromadorea</taxon>
        <taxon>Rhabditida</taxon>
        <taxon>Spirurina</taxon>
        <taxon>Ascaridomorpha</taxon>
        <taxon>Ascaridoidea</taxon>
        <taxon>Toxocaridae</taxon>
        <taxon>Toxocara</taxon>
    </lineage>
</organism>
<feature type="transmembrane region" description="Helical" evidence="2">
    <location>
        <begin position="147"/>
        <end position="170"/>
    </location>
</feature>
<protein>
    <recommendedName>
        <fullName evidence="5">Serpentine receptor class alpha/beta-14</fullName>
    </recommendedName>
</protein>
<dbReference type="EMBL" id="JPKZ01002147">
    <property type="protein sequence ID" value="KHN78193.1"/>
    <property type="molecule type" value="Genomic_DNA"/>
</dbReference>
<comment type="caution">
    <text evidence="3">The sequence shown here is derived from an EMBL/GenBank/DDBJ whole genome shotgun (WGS) entry which is preliminary data.</text>
</comment>
<comment type="similarity">
    <text evidence="1">Belongs to the nematode receptor-like protein sre family.</text>
</comment>
<evidence type="ECO:0000313" key="3">
    <source>
        <dbReference type="EMBL" id="KHN78193.1"/>
    </source>
</evidence>
<dbReference type="PANTHER" id="PTHR47518">
    <property type="entry name" value="SERPENTINE RECEPTOR CLASS EPSILON-13-RELATED"/>
    <property type="match status" value="1"/>
</dbReference>
<accession>A0A0B2V9K4</accession>
<keyword evidence="2" id="KW-0812">Transmembrane</keyword>
<feature type="transmembrane region" description="Helical" evidence="2">
    <location>
        <begin position="12"/>
        <end position="37"/>
    </location>
</feature>
<dbReference type="GO" id="GO:0016020">
    <property type="term" value="C:membrane"/>
    <property type="evidence" value="ECO:0007669"/>
    <property type="project" value="InterPro"/>
</dbReference>
<evidence type="ECO:0000313" key="4">
    <source>
        <dbReference type="Proteomes" id="UP000031036"/>
    </source>
</evidence>
<feature type="transmembrane region" description="Helical" evidence="2">
    <location>
        <begin position="203"/>
        <end position="223"/>
    </location>
</feature>
<feature type="transmembrane region" description="Helical" evidence="2">
    <location>
        <begin position="243"/>
        <end position="264"/>
    </location>
</feature>
<dbReference type="PANTHER" id="PTHR47518:SF4">
    <property type="entry name" value="SERPENTINE RECEPTOR, CLASS E (EPSILON)"/>
    <property type="match status" value="1"/>
</dbReference>
<reference evidence="3 4" key="1">
    <citation type="submission" date="2014-11" db="EMBL/GenBank/DDBJ databases">
        <title>Genetic blueprint of the zoonotic pathogen Toxocara canis.</title>
        <authorList>
            <person name="Zhu X.-Q."/>
            <person name="Korhonen P.K."/>
            <person name="Cai H."/>
            <person name="Young N.D."/>
            <person name="Nejsum P."/>
            <person name="von Samson-Himmelstjerna G."/>
            <person name="Boag P.R."/>
            <person name="Tan P."/>
            <person name="Li Q."/>
            <person name="Min J."/>
            <person name="Yang Y."/>
            <person name="Wang X."/>
            <person name="Fang X."/>
            <person name="Hall R.S."/>
            <person name="Hofmann A."/>
            <person name="Sternberg P.W."/>
            <person name="Jex A.R."/>
            <person name="Gasser R.B."/>
        </authorList>
    </citation>
    <scope>NUCLEOTIDE SEQUENCE [LARGE SCALE GENOMIC DNA]</scope>
    <source>
        <strain evidence="3">PN_DK_2014</strain>
    </source>
</reference>
<evidence type="ECO:0008006" key="5">
    <source>
        <dbReference type="Google" id="ProtNLM"/>
    </source>
</evidence>
<proteinExistence type="inferred from homology"/>
<feature type="transmembrane region" description="Helical" evidence="2">
    <location>
        <begin position="116"/>
        <end position="135"/>
    </location>
</feature>
<evidence type="ECO:0000256" key="1">
    <source>
        <dbReference type="ARBA" id="ARBA00006803"/>
    </source>
</evidence>
<dbReference type="InterPro" id="IPR004151">
    <property type="entry name" value="7TM_GPCR_serpentine_rcpt_Sre"/>
</dbReference>
<dbReference type="Proteomes" id="UP000031036">
    <property type="component" value="Unassembled WGS sequence"/>
</dbReference>
<name>A0A0B2V9K4_TOXCA</name>
<keyword evidence="2" id="KW-0472">Membrane</keyword>
<gene>
    <name evidence="3" type="ORF">Tcan_00361</name>
</gene>